<dbReference type="AlphaFoldDB" id="H8KLY3"/>
<keyword evidence="2" id="KW-1185">Reference proteome</keyword>
<organism evidence="1 2">
    <name type="scientific">Solitalea canadensis (strain ATCC 29591 / DSM 3403 / JCM 21819 / LMG 8368 / NBRC 15130 / NCIMB 12057 / USAM 9D)</name>
    <name type="common">Flexibacter canadensis</name>
    <dbReference type="NCBI Taxonomy" id="929556"/>
    <lineage>
        <taxon>Bacteria</taxon>
        <taxon>Pseudomonadati</taxon>
        <taxon>Bacteroidota</taxon>
        <taxon>Sphingobacteriia</taxon>
        <taxon>Sphingobacteriales</taxon>
        <taxon>Sphingobacteriaceae</taxon>
        <taxon>Solitalea</taxon>
    </lineage>
</organism>
<dbReference type="Gene3D" id="1.25.40.390">
    <property type="match status" value="1"/>
</dbReference>
<sequence>MKKHNISKWLLACTVFLASCEQGLDGLNDNPNRPTPDMYDFNKSALGTVLRYGADLNFRGDGGMTGAAHLHERIKNLNIDFYSQYINPSGGWTTRNYTPNNGWNADFWKGHYQWLSAVNTIIAQGKDIAVRQNSVALARIWRVYVQSQATDYFGPIPFPKSPADQTPDYESLEKQYAFFFTELDEAVKQFNPDGDFLTVEDQIYFGDMTKWKQFANSLRLRLAMKLSEVNPQLCKAQVEAALTASGGLMQAGGDARIAGTSGWGNAYNYFMYQVSWGEKMSMTSTFAKILTGIGGIAYDGSATTAPAVVDPRGSRYFDPSINGKKWTGVYPGLPSDEHVNIGPNNSYISEIYVIPNDKKKIDLFLFPEVCFLVAEAAERGFVSQNAKQWYEAGVKASFAAWSVQGADNYLLSNAKNGWGTSANYDDNTGAGNTRLEKIITQKYIANYPDVSYQAWNDKRRLNLPAFDVPKYRDPGAGTFPAGNDIKDAKNFISRQIFPQSEALNNQAKYAAGVQLLGGADKVSTNLWWDLDKNYSTSVQAQ</sequence>
<protein>
    <recommendedName>
        <fullName evidence="3">Susd and RagB outer membrane lipoprotein</fullName>
    </recommendedName>
</protein>
<dbReference type="STRING" id="929556.Solca_3711"/>
<accession>H8KLY3</accession>
<dbReference type="InterPro" id="IPR024302">
    <property type="entry name" value="SusD-like"/>
</dbReference>
<reference evidence="1" key="1">
    <citation type="submission" date="2012-02" db="EMBL/GenBank/DDBJ databases">
        <title>The complete genome of Solitalea canadensis DSM 3403.</title>
        <authorList>
            <consortium name="US DOE Joint Genome Institute (JGI-PGF)"/>
            <person name="Lucas S."/>
            <person name="Copeland A."/>
            <person name="Lapidus A."/>
            <person name="Glavina del Rio T."/>
            <person name="Dalin E."/>
            <person name="Tice H."/>
            <person name="Bruce D."/>
            <person name="Goodwin L."/>
            <person name="Pitluck S."/>
            <person name="Peters L."/>
            <person name="Ovchinnikova G."/>
            <person name="Lu M."/>
            <person name="Kyrpides N."/>
            <person name="Mavromatis K."/>
            <person name="Ivanova N."/>
            <person name="Brettin T."/>
            <person name="Detter J.C."/>
            <person name="Han C."/>
            <person name="Larimer F."/>
            <person name="Land M."/>
            <person name="Hauser L."/>
            <person name="Markowitz V."/>
            <person name="Cheng J.-F."/>
            <person name="Hugenholtz P."/>
            <person name="Woyke T."/>
            <person name="Wu D."/>
            <person name="Spring S."/>
            <person name="Schroeder M."/>
            <person name="Kopitz M."/>
            <person name="Brambilla E."/>
            <person name="Klenk H.-P."/>
            <person name="Eisen J.A."/>
        </authorList>
    </citation>
    <scope>NUCLEOTIDE SEQUENCE</scope>
    <source>
        <strain evidence="1">DSM 3403</strain>
    </source>
</reference>
<dbReference type="RefSeq" id="WP_014681934.1">
    <property type="nucleotide sequence ID" value="NC_017770.1"/>
</dbReference>
<gene>
    <name evidence="1" type="ordered locus">Solca_3711</name>
</gene>
<dbReference type="SUPFAM" id="SSF48452">
    <property type="entry name" value="TPR-like"/>
    <property type="match status" value="1"/>
</dbReference>
<evidence type="ECO:0008006" key="3">
    <source>
        <dbReference type="Google" id="ProtNLM"/>
    </source>
</evidence>
<dbReference type="PROSITE" id="PS51257">
    <property type="entry name" value="PROKAR_LIPOPROTEIN"/>
    <property type="match status" value="1"/>
</dbReference>
<name>H8KLY3_SOLCM</name>
<dbReference type="KEGG" id="scn:Solca_3711"/>
<dbReference type="EMBL" id="CP003349">
    <property type="protein sequence ID" value="AFD08711.1"/>
    <property type="molecule type" value="Genomic_DNA"/>
</dbReference>
<proteinExistence type="predicted"/>
<evidence type="ECO:0000313" key="2">
    <source>
        <dbReference type="Proteomes" id="UP000007590"/>
    </source>
</evidence>
<dbReference type="Pfam" id="PF12741">
    <property type="entry name" value="SusD-like"/>
    <property type="match status" value="1"/>
</dbReference>
<dbReference type="InterPro" id="IPR011990">
    <property type="entry name" value="TPR-like_helical_dom_sf"/>
</dbReference>
<dbReference type="HOGENOM" id="CLU_025928_1_0_10"/>
<dbReference type="OrthoDB" id="9766256at2"/>
<dbReference type="eggNOG" id="COG4198">
    <property type="taxonomic scope" value="Bacteria"/>
</dbReference>
<dbReference type="Proteomes" id="UP000007590">
    <property type="component" value="Chromosome"/>
</dbReference>
<evidence type="ECO:0000313" key="1">
    <source>
        <dbReference type="EMBL" id="AFD08711.1"/>
    </source>
</evidence>